<evidence type="ECO:0000256" key="4">
    <source>
        <dbReference type="ARBA" id="ARBA00022759"/>
    </source>
</evidence>
<keyword evidence="5" id="KW-0378">Hydrolase</keyword>
<evidence type="ECO:0000313" key="9">
    <source>
        <dbReference type="Proteomes" id="UP000295106"/>
    </source>
</evidence>
<reference evidence="8 9" key="1">
    <citation type="submission" date="2019-03" db="EMBL/GenBank/DDBJ databases">
        <title>Genomic Encyclopedia of Type Strains, Phase IV (KMG-IV): sequencing the most valuable type-strain genomes for metagenomic binning, comparative biology and taxonomic classification.</title>
        <authorList>
            <person name="Goeker M."/>
        </authorList>
    </citation>
    <scope>NUCLEOTIDE SEQUENCE [LARGE SCALE GENOMIC DNA]</scope>
    <source>
        <strain evidence="8 9">DSM 1709</strain>
    </source>
</reference>
<dbReference type="InterPro" id="IPR038570">
    <property type="entry name" value="HicA_sf"/>
</dbReference>
<dbReference type="AlphaFoldDB" id="A0A4R2MG37"/>
<evidence type="ECO:0000256" key="5">
    <source>
        <dbReference type="ARBA" id="ARBA00022801"/>
    </source>
</evidence>
<evidence type="ECO:0000256" key="1">
    <source>
        <dbReference type="ARBA" id="ARBA00006620"/>
    </source>
</evidence>
<dbReference type="Gene3D" id="3.30.920.30">
    <property type="entry name" value="Hypothetical protein"/>
    <property type="match status" value="1"/>
</dbReference>
<dbReference type="EMBL" id="SLXD01000001">
    <property type="protein sequence ID" value="TCP05710.1"/>
    <property type="molecule type" value="Genomic_DNA"/>
</dbReference>
<organism evidence="8 9">
    <name type="scientific">Rubrivivax gelatinosus</name>
    <name type="common">Rhodocyclus gelatinosus</name>
    <name type="synonym">Rhodopseudomonas gelatinosa</name>
    <dbReference type="NCBI Taxonomy" id="28068"/>
    <lineage>
        <taxon>Bacteria</taxon>
        <taxon>Pseudomonadati</taxon>
        <taxon>Pseudomonadota</taxon>
        <taxon>Betaproteobacteria</taxon>
        <taxon>Burkholderiales</taxon>
        <taxon>Sphaerotilaceae</taxon>
        <taxon>Rubrivivax</taxon>
    </lineage>
</organism>
<proteinExistence type="inferred from homology"/>
<dbReference type="PANTHER" id="PTHR34873:SF3">
    <property type="entry name" value="ADDICTION MODULE TOXIN, HICA FAMILY"/>
    <property type="match status" value="1"/>
</dbReference>
<evidence type="ECO:0000256" key="2">
    <source>
        <dbReference type="ARBA" id="ARBA00022649"/>
    </source>
</evidence>
<keyword evidence="4" id="KW-0255">Endonuclease</keyword>
<dbReference type="SUPFAM" id="SSF54786">
    <property type="entry name" value="YcfA/nrd intein domain"/>
    <property type="match status" value="1"/>
</dbReference>
<keyword evidence="7" id="KW-0346">Stress response</keyword>
<comment type="caution">
    <text evidence="8">The sequence shown here is derived from an EMBL/GenBank/DDBJ whole genome shotgun (WGS) entry which is preliminary data.</text>
</comment>
<keyword evidence="6" id="KW-0694">RNA-binding</keyword>
<evidence type="ECO:0000313" key="8">
    <source>
        <dbReference type="EMBL" id="TCP05710.1"/>
    </source>
</evidence>
<gene>
    <name evidence="8" type="ORF">EV684_101584</name>
</gene>
<accession>A0A4R2MG37</accession>
<dbReference type="GO" id="GO:0003729">
    <property type="term" value="F:mRNA binding"/>
    <property type="evidence" value="ECO:0007669"/>
    <property type="project" value="InterPro"/>
</dbReference>
<sequence length="67" mass="7576">MVDIILDMDSKQVIKMLEANGWFLARVKGSHHQFKHPTRPGLVTVKHPDSDIPKGTLNSIKKQAGWK</sequence>
<evidence type="ECO:0000256" key="3">
    <source>
        <dbReference type="ARBA" id="ARBA00022722"/>
    </source>
</evidence>
<dbReference type="GO" id="GO:0004519">
    <property type="term" value="F:endonuclease activity"/>
    <property type="evidence" value="ECO:0007669"/>
    <property type="project" value="UniProtKB-KW"/>
</dbReference>
<evidence type="ECO:0000256" key="6">
    <source>
        <dbReference type="ARBA" id="ARBA00022884"/>
    </source>
</evidence>
<dbReference type="PANTHER" id="PTHR34873">
    <property type="entry name" value="SSR1766 PROTEIN"/>
    <property type="match status" value="1"/>
</dbReference>
<keyword evidence="3" id="KW-0540">Nuclease</keyword>
<evidence type="ECO:0000256" key="7">
    <source>
        <dbReference type="ARBA" id="ARBA00023016"/>
    </source>
</evidence>
<dbReference type="Pfam" id="PF07927">
    <property type="entry name" value="HicA_toxin"/>
    <property type="match status" value="1"/>
</dbReference>
<name>A0A4R2MG37_RUBGE</name>
<protein>
    <submittedName>
        <fullName evidence="8">Putative RNA binding protein YcfA (HicA-like mRNA interferase family)</fullName>
    </submittedName>
</protein>
<dbReference type="Proteomes" id="UP000295106">
    <property type="component" value="Unassembled WGS sequence"/>
</dbReference>
<dbReference type="GO" id="GO:0016787">
    <property type="term" value="F:hydrolase activity"/>
    <property type="evidence" value="ECO:0007669"/>
    <property type="project" value="UniProtKB-KW"/>
</dbReference>
<keyword evidence="2" id="KW-1277">Toxin-antitoxin system</keyword>
<dbReference type="InterPro" id="IPR012933">
    <property type="entry name" value="HicA_mRNA_interferase"/>
</dbReference>
<comment type="similarity">
    <text evidence="1">Belongs to the HicA mRNA interferase family.</text>
</comment>